<reference evidence="3 4" key="1">
    <citation type="journal article" date="2015" name="Genome Announc.">
        <title>Expanding the biotechnology potential of lactobacilli through comparative genomics of 213 strains and associated genera.</title>
        <authorList>
            <person name="Sun Z."/>
            <person name="Harris H.M."/>
            <person name="McCann A."/>
            <person name="Guo C."/>
            <person name="Argimon S."/>
            <person name="Zhang W."/>
            <person name="Yang X."/>
            <person name="Jeffery I.B."/>
            <person name="Cooney J.C."/>
            <person name="Kagawa T.F."/>
            <person name="Liu W."/>
            <person name="Song Y."/>
            <person name="Salvetti E."/>
            <person name="Wrobel A."/>
            <person name="Rasinkangas P."/>
            <person name="Parkhill J."/>
            <person name="Rea M.C."/>
            <person name="O'Sullivan O."/>
            <person name="Ritari J."/>
            <person name="Douillard F.P."/>
            <person name="Paul Ross R."/>
            <person name="Yang R."/>
            <person name="Briner A.E."/>
            <person name="Felis G.E."/>
            <person name="de Vos W.M."/>
            <person name="Barrangou R."/>
            <person name="Klaenhammer T.R."/>
            <person name="Caufield P.W."/>
            <person name="Cui Y."/>
            <person name="Zhang H."/>
            <person name="O'Toole P.W."/>
        </authorList>
    </citation>
    <scope>NUCLEOTIDE SEQUENCE [LARGE SCALE GENOMIC DNA]</scope>
    <source>
        <strain evidence="3 4">DSM 14857</strain>
    </source>
</reference>
<evidence type="ECO:0000256" key="1">
    <source>
        <dbReference type="SAM" id="SignalP"/>
    </source>
</evidence>
<proteinExistence type="predicted"/>
<dbReference type="EMBL" id="AZFA01000010">
    <property type="protein sequence ID" value="KRL66883.1"/>
    <property type="molecule type" value="Genomic_DNA"/>
</dbReference>
<dbReference type="eggNOG" id="ENOG5030HS8">
    <property type="taxonomic scope" value="Bacteria"/>
</dbReference>
<dbReference type="AlphaFoldDB" id="A0A0R1SLD1"/>
<dbReference type="OrthoDB" id="2149782at2"/>
<dbReference type="Pfam" id="PF15983">
    <property type="entry name" value="DUF4767"/>
    <property type="match status" value="1"/>
</dbReference>
<dbReference type="Gene3D" id="3.30.1460.60">
    <property type="match status" value="1"/>
</dbReference>
<protein>
    <recommendedName>
        <fullName evidence="2">DUF4767 domain-containing protein</fullName>
    </recommendedName>
</protein>
<organism evidence="3 4">
    <name type="scientific">Companilactobacillus versmoldensis DSM 14857 = KCTC 3814</name>
    <dbReference type="NCBI Taxonomy" id="1423815"/>
    <lineage>
        <taxon>Bacteria</taxon>
        <taxon>Bacillati</taxon>
        <taxon>Bacillota</taxon>
        <taxon>Bacilli</taxon>
        <taxon>Lactobacillales</taxon>
        <taxon>Lactobacillaceae</taxon>
        <taxon>Companilactobacillus</taxon>
    </lineage>
</organism>
<dbReference type="RefSeq" id="WP_010624607.1">
    <property type="nucleotide sequence ID" value="NZ_AZFA01000010.1"/>
</dbReference>
<comment type="caution">
    <text evidence="3">The sequence shown here is derived from an EMBL/GenBank/DDBJ whole genome shotgun (WGS) entry which is preliminary data.</text>
</comment>
<dbReference type="PATRIC" id="fig|1423815.3.peg.334"/>
<feature type="signal peptide" evidence="1">
    <location>
        <begin position="1"/>
        <end position="20"/>
    </location>
</feature>
<keyword evidence="1" id="KW-0732">Signal</keyword>
<gene>
    <name evidence="3" type="ORF">FC27_GL000329</name>
</gene>
<accession>A0A0R1SLD1</accession>
<dbReference type="InterPro" id="IPR031927">
    <property type="entry name" value="DUF4767"/>
</dbReference>
<sequence length="324" mass="36087">MKTGKIGMLSILALSVFILTGCGNSSQQGSTVDADAQKHVEKPAKTVKPKKNIQHENVAPKKVIALWDREKDVQLKNFIDQWAPTMHQSYTKYDGANSLKTSTGTMYPDDLTRVTVNGSKVSIGWSKDGSGSKEYNVVAIYNHDGVVPPTPNHITYFFAFHDKKPVVLVDQSRDGDPRLTETENADVKTNFAKISTNEAPAKPATPPAKKIENNIIRDPKMVGIMVREEVQPDTDVTTEPNLTIDLGGDQNTIGERTVISTLRYKIVGDNVHYWTIDPNYQSIATAKYFEHVLSLKELQQKHYGNESQKRIMQLALNHATVEHS</sequence>
<feature type="chain" id="PRO_5039581614" description="DUF4767 domain-containing protein" evidence="1">
    <location>
        <begin position="21"/>
        <end position="324"/>
    </location>
</feature>
<dbReference type="STRING" id="1423815.FC27_GL000329"/>
<evidence type="ECO:0000313" key="4">
    <source>
        <dbReference type="Proteomes" id="UP000051647"/>
    </source>
</evidence>
<dbReference type="Proteomes" id="UP000051647">
    <property type="component" value="Unassembled WGS sequence"/>
</dbReference>
<feature type="domain" description="DUF4767" evidence="2">
    <location>
        <begin position="65"/>
        <end position="194"/>
    </location>
</feature>
<name>A0A0R1SLD1_9LACO</name>
<keyword evidence="4" id="KW-1185">Reference proteome</keyword>
<evidence type="ECO:0000259" key="2">
    <source>
        <dbReference type="Pfam" id="PF15983"/>
    </source>
</evidence>
<dbReference type="PROSITE" id="PS51257">
    <property type="entry name" value="PROKAR_LIPOPROTEIN"/>
    <property type="match status" value="1"/>
</dbReference>
<evidence type="ECO:0000313" key="3">
    <source>
        <dbReference type="EMBL" id="KRL66883.1"/>
    </source>
</evidence>